<dbReference type="Proteomes" id="UP001321492">
    <property type="component" value="Unassembled WGS sequence"/>
</dbReference>
<feature type="transmembrane region" description="Helical" evidence="6">
    <location>
        <begin position="131"/>
        <end position="149"/>
    </location>
</feature>
<reference evidence="8 9" key="1">
    <citation type="submission" date="2023-05" db="EMBL/GenBank/DDBJ databases">
        <title>Chelatococcus sp. nov., a moderately thermophilic bacterium isolated from hot spring microbial mat.</title>
        <authorList>
            <person name="Hu C.-J."/>
            <person name="Li W.-J."/>
        </authorList>
    </citation>
    <scope>NUCLEOTIDE SEQUENCE [LARGE SCALE GENOMIC DNA]</scope>
    <source>
        <strain evidence="8 9">SYSU G07232</strain>
    </source>
</reference>
<proteinExistence type="predicted"/>
<evidence type="ECO:0000256" key="2">
    <source>
        <dbReference type="ARBA" id="ARBA00022475"/>
    </source>
</evidence>
<sequence>MTTIFRRLGRGLYGQAYLLLALTTLMWAGNSIAGKLAVGEISPMAMTCLRWVIVCAVLAVAAGGQIRAEWRALLPAWRSILLMGTFGFTGFNALFYAAAHYTTAINISIIQGAIPIVVLVGALIFFGTRILWLQMVGVVATLIGVAITATHGELAMLASLGLNAGDLSMLLASVFYAGYTLALRNRPKVSGLVFFAALAGVACLTSIPLLVAEIVTDRIAWPTGEGLAILAYVAFFPSLLSQLLYMRGVELIGPGRAGLFINLLPIFGALLAVLILGEPLRPYHAAGLALVLGGIWVAERAGKTGC</sequence>
<feature type="domain" description="EamA" evidence="7">
    <location>
        <begin position="16"/>
        <end position="149"/>
    </location>
</feature>
<dbReference type="InterPro" id="IPR037185">
    <property type="entry name" value="EmrE-like"/>
</dbReference>
<comment type="subcellular location">
    <subcellularLocation>
        <location evidence="1">Cell membrane</location>
        <topology evidence="1">Multi-pass membrane protein</topology>
    </subcellularLocation>
</comment>
<feature type="domain" description="EamA" evidence="7">
    <location>
        <begin position="164"/>
        <end position="297"/>
    </location>
</feature>
<dbReference type="InterPro" id="IPR000620">
    <property type="entry name" value="EamA_dom"/>
</dbReference>
<keyword evidence="2" id="KW-1003">Cell membrane</keyword>
<keyword evidence="9" id="KW-1185">Reference proteome</keyword>
<dbReference type="EMBL" id="JASJEV010000004">
    <property type="protein sequence ID" value="MDJ1158230.1"/>
    <property type="molecule type" value="Genomic_DNA"/>
</dbReference>
<comment type="caution">
    <text evidence="8">The sequence shown here is derived from an EMBL/GenBank/DDBJ whole genome shotgun (WGS) entry which is preliminary data.</text>
</comment>
<feature type="transmembrane region" description="Helical" evidence="6">
    <location>
        <begin position="105"/>
        <end position="126"/>
    </location>
</feature>
<evidence type="ECO:0000256" key="1">
    <source>
        <dbReference type="ARBA" id="ARBA00004651"/>
    </source>
</evidence>
<evidence type="ECO:0000256" key="6">
    <source>
        <dbReference type="SAM" id="Phobius"/>
    </source>
</evidence>
<keyword evidence="4 6" id="KW-1133">Transmembrane helix</keyword>
<organism evidence="8 9">
    <name type="scientific">Chelatococcus albus</name>
    <dbReference type="NCBI Taxonomy" id="3047466"/>
    <lineage>
        <taxon>Bacteria</taxon>
        <taxon>Pseudomonadati</taxon>
        <taxon>Pseudomonadota</taxon>
        <taxon>Alphaproteobacteria</taxon>
        <taxon>Hyphomicrobiales</taxon>
        <taxon>Chelatococcaceae</taxon>
        <taxon>Chelatococcus</taxon>
    </lineage>
</organism>
<dbReference type="PANTHER" id="PTHR32322:SF18">
    <property type="entry name" value="S-ADENOSYLMETHIONINE_S-ADENOSYLHOMOCYSTEINE TRANSPORTER"/>
    <property type="match status" value="1"/>
</dbReference>
<dbReference type="Pfam" id="PF00892">
    <property type="entry name" value="EamA"/>
    <property type="match status" value="2"/>
</dbReference>
<evidence type="ECO:0000256" key="4">
    <source>
        <dbReference type="ARBA" id="ARBA00022989"/>
    </source>
</evidence>
<dbReference type="RefSeq" id="WP_283740226.1">
    <property type="nucleotide sequence ID" value="NZ_JASJEV010000004.1"/>
</dbReference>
<evidence type="ECO:0000256" key="5">
    <source>
        <dbReference type="ARBA" id="ARBA00023136"/>
    </source>
</evidence>
<feature type="transmembrane region" description="Helical" evidence="6">
    <location>
        <begin position="49"/>
        <end position="68"/>
    </location>
</feature>
<feature type="transmembrane region" description="Helical" evidence="6">
    <location>
        <begin position="257"/>
        <end position="276"/>
    </location>
</feature>
<keyword evidence="5 6" id="KW-0472">Membrane</keyword>
<evidence type="ECO:0000313" key="8">
    <source>
        <dbReference type="EMBL" id="MDJ1158230.1"/>
    </source>
</evidence>
<feature type="transmembrane region" description="Helical" evidence="6">
    <location>
        <begin position="227"/>
        <end position="245"/>
    </location>
</feature>
<feature type="transmembrane region" description="Helical" evidence="6">
    <location>
        <begin position="80"/>
        <end position="99"/>
    </location>
</feature>
<keyword evidence="3 6" id="KW-0812">Transmembrane</keyword>
<feature type="transmembrane region" description="Helical" evidence="6">
    <location>
        <begin position="191"/>
        <end position="215"/>
    </location>
</feature>
<protein>
    <submittedName>
        <fullName evidence="8">DMT family transporter</fullName>
    </submittedName>
</protein>
<dbReference type="PANTHER" id="PTHR32322">
    <property type="entry name" value="INNER MEMBRANE TRANSPORTER"/>
    <property type="match status" value="1"/>
</dbReference>
<name>A0ABT7AGJ6_9HYPH</name>
<gene>
    <name evidence="8" type="ORF">QNA08_08295</name>
</gene>
<evidence type="ECO:0000256" key="3">
    <source>
        <dbReference type="ARBA" id="ARBA00022692"/>
    </source>
</evidence>
<feature type="transmembrane region" description="Helical" evidence="6">
    <location>
        <begin position="155"/>
        <end position="179"/>
    </location>
</feature>
<evidence type="ECO:0000259" key="7">
    <source>
        <dbReference type="Pfam" id="PF00892"/>
    </source>
</evidence>
<accession>A0ABT7AGJ6</accession>
<dbReference type="InterPro" id="IPR050638">
    <property type="entry name" value="AA-Vitamin_Transporters"/>
</dbReference>
<evidence type="ECO:0000313" key="9">
    <source>
        <dbReference type="Proteomes" id="UP001321492"/>
    </source>
</evidence>
<feature type="transmembrane region" description="Helical" evidence="6">
    <location>
        <begin position="12"/>
        <end position="29"/>
    </location>
</feature>
<dbReference type="SUPFAM" id="SSF103481">
    <property type="entry name" value="Multidrug resistance efflux transporter EmrE"/>
    <property type="match status" value="2"/>
</dbReference>